<feature type="transmembrane region" description="Helical" evidence="5">
    <location>
        <begin position="6"/>
        <end position="22"/>
    </location>
</feature>
<keyword evidence="5" id="KW-0813">Transport</keyword>
<accession>A0A099KJ12</accession>
<dbReference type="Pfam" id="PF03544">
    <property type="entry name" value="TonB_C"/>
    <property type="match status" value="1"/>
</dbReference>
<dbReference type="PATRIC" id="fig|28229.3.peg.3560"/>
<dbReference type="OrthoDB" id="1628901at2"/>
<dbReference type="InterPro" id="IPR008756">
    <property type="entry name" value="Peptidase_M56"/>
</dbReference>
<dbReference type="PROSITE" id="PS52015">
    <property type="entry name" value="TONB_CTD"/>
    <property type="match status" value="1"/>
</dbReference>
<dbReference type="Pfam" id="PF05569">
    <property type="entry name" value="Peptidase_M56"/>
    <property type="match status" value="1"/>
</dbReference>
<evidence type="ECO:0000313" key="7">
    <source>
        <dbReference type="EMBL" id="KGJ90396.1"/>
    </source>
</evidence>
<dbReference type="SUPFAM" id="SSF74653">
    <property type="entry name" value="TolA/TonB C-terminal domain"/>
    <property type="match status" value="1"/>
</dbReference>
<organism evidence="7 8">
    <name type="scientific">Colwellia psychrerythraea</name>
    <name type="common">Vibrio psychroerythus</name>
    <dbReference type="NCBI Taxonomy" id="28229"/>
    <lineage>
        <taxon>Bacteria</taxon>
        <taxon>Pseudomonadati</taxon>
        <taxon>Pseudomonadota</taxon>
        <taxon>Gammaproteobacteria</taxon>
        <taxon>Alteromonadales</taxon>
        <taxon>Colwelliaceae</taxon>
        <taxon>Colwellia</taxon>
    </lineage>
</organism>
<comment type="caution">
    <text evidence="7">The sequence shown here is derived from an EMBL/GenBank/DDBJ whole genome shotgun (WGS) entry which is preliminary data.</text>
</comment>
<feature type="domain" description="TonB C-terminal" evidence="6">
    <location>
        <begin position="344"/>
        <end position="436"/>
    </location>
</feature>
<evidence type="ECO:0000256" key="4">
    <source>
        <dbReference type="ARBA" id="ARBA00023136"/>
    </source>
</evidence>
<comment type="similarity">
    <text evidence="5">Belongs to the TonB family.</text>
</comment>
<dbReference type="GO" id="GO:0015031">
    <property type="term" value="P:protein transport"/>
    <property type="evidence" value="ECO:0007669"/>
    <property type="project" value="UniProtKB-UniRule"/>
</dbReference>
<dbReference type="GO" id="GO:0005886">
    <property type="term" value="C:plasma membrane"/>
    <property type="evidence" value="ECO:0007669"/>
    <property type="project" value="UniProtKB-SubCell"/>
</dbReference>
<dbReference type="PRINTS" id="PR01374">
    <property type="entry name" value="TONBPROTEIN"/>
</dbReference>
<evidence type="ECO:0000256" key="3">
    <source>
        <dbReference type="ARBA" id="ARBA00022989"/>
    </source>
</evidence>
<feature type="transmembrane region" description="Helical" evidence="5">
    <location>
        <begin position="97"/>
        <end position="118"/>
    </location>
</feature>
<proteinExistence type="inferred from homology"/>
<dbReference type="InterPro" id="IPR006260">
    <property type="entry name" value="TonB/TolA_C"/>
</dbReference>
<dbReference type="RefSeq" id="WP_033083548.1">
    <property type="nucleotide sequence ID" value="NZ_JQEC01000047.1"/>
</dbReference>
<dbReference type="CDD" id="cd07341">
    <property type="entry name" value="M56_BlaR1_MecR1_like"/>
    <property type="match status" value="1"/>
</dbReference>
<evidence type="ECO:0000256" key="2">
    <source>
        <dbReference type="ARBA" id="ARBA00022692"/>
    </source>
</evidence>
<evidence type="ECO:0000259" key="6">
    <source>
        <dbReference type="PROSITE" id="PS52015"/>
    </source>
</evidence>
<feature type="transmembrane region" description="Helical" evidence="5">
    <location>
        <begin position="206"/>
        <end position="224"/>
    </location>
</feature>
<dbReference type="PANTHER" id="PTHR34978:SF3">
    <property type="entry name" value="SLR0241 PROTEIN"/>
    <property type="match status" value="1"/>
</dbReference>
<dbReference type="GO" id="GO:0030288">
    <property type="term" value="C:outer membrane-bounded periplasmic space"/>
    <property type="evidence" value="ECO:0007669"/>
    <property type="project" value="InterPro"/>
</dbReference>
<dbReference type="EMBL" id="JQEC01000047">
    <property type="protein sequence ID" value="KGJ90396.1"/>
    <property type="molecule type" value="Genomic_DNA"/>
</dbReference>
<protein>
    <recommendedName>
        <fullName evidence="5">Protein TonB</fullName>
    </recommendedName>
</protein>
<keyword evidence="2 5" id="KW-0812">Transmembrane</keyword>
<dbReference type="GO" id="GO:0031992">
    <property type="term" value="F:energy transducer activity"/>
    <property type="evidence" value="ECO:0007669"/>
    <property type="project" value="InterPro"/>
</dbReference>
<dbReference type="InterPro" id="IPR003538">
    <property type="entry name" value="TonB"/>
</dbReference>
<keyword evidence="3 5" id="KW-1133">Transmembrane helix</keyword>
<name>A0A099KJ12_COLPS</name>
<dbReference type="PANTHER" id="PTHR34978">
    <property type="entry name" value="POSSIBLE SENSOR-TRANSDUCER PROTEIN BLAR"/>
    <property type="match status" value="1"/>
</dbReference>
<dbReference type="NCBIfam" id="TIGR01352">
    <property type="entry name" value="tonB_Cterm"/>
    <property type="match status" value="1"/>
</dbReference>
<comment type="caution">
    <text evidence="5">Lacks conserved residue(s) required for the propagation of feature annotation.</text>
</comment>
<keyword evidence="5" id="KW-0735">Signal-anchor</keyword>
<dbReference type="InterPro" id="IPR052173">
    <property type="entry name" value="Beta-lactam_resp_regulator"/>
</dbReference>
<evidence type="ECO:0000256" key="5">
    <source>
        <dbReference type="RuleBase" id="RU362123"/>
    </source>
</evidence>
<comment type="function">
    <text evidence="5">Interacts with outer membrane receptor proteins that carry out high-affinity binding and energy dependent uptake into the periplasmic space of specific substrates. It could act to transduce energy from the cytoplasmic membrane to specific energy-requiring processes in the outer membrane, resulting in the release into the periplasm of ligands bound by these outer membrane proteins.</text>
</comment>
<dbReference type="Proteomes" id="UP000029868">
    <property type="component" value="Unassembled WGS sequence"/>
</dbReference>
<reference evidence="7 8" key="1">
    <citation type="submission" date="2014-08" db="EMBL/GenBank/DDBJ databases">
        <title>Genomic and Phenotypic Diversity of Colwellia psychrerythraea strains from Disparate Marine Basins.</title>
        <authorList>
            <person name="Techtmann S.M."/>
            <person name="Stelling S.C."/>
            <person name="Utturkar S.M."/>
            <person name="Alshibli N."/>
            <person name="Harris A."/>
            <person name="Brown S.D."/>
            <person name="Hazen T.C."/>
        </authorList>
    </citation>
    <scope>NUCLEOTIDE SEQUENCE [LARGE SCALE GENOMIC DNA]</scope>
    <source>
        <strain evidence="7 8">GAB14E</strain>
    </source>
</reference>
<keyword evidence="4 5" id="KW-0472">Membrane</keyword>
<comment type="subcellular location">
    <subcellularLocation>
        <location evidence="5">Cell inner membrane</location>
        <topology evidence="5">Single-pass membrane protein</topology>
        <orientation evidence="5">Periplasmic side</orientation>
    </subcellularLocation>
    <subcellularLocation>
        <location evidence="1">Membrane</location>
        <topology evidence="1">Single-pass membrane protein</topology>
    </subcellularLocation>
</comment>
<dbReference type="AlphaFoldDB" id="A0A099KJ12"/>
<keyword evidence="5" id="KW-0997">Cell inner membrane</keyword>
<dbReference type="GO" id="GO:0055085">
    <property type="term" value="P:transmembrane transport"/>
    <property type="evidence" value="ECO:0007669"/>
    <property type="project" value="InterPro"/>
</dbReference>
<dbReference type="GO" id="GO:0015891">
    <property type="term" value="P:siderophore transport"/>
    <property type="evidence" value="ECO:0007669"/>
    <property type="project" value="InterPro"/>
</dbReference>
<evidence type="ECO:0000256" key="1">
    <source>
        <dbReference type="ARBA" id="ARBA00004167"/>
    </source>
</evidence>
<dbReference type="InterPro" id="IPR037682">
    <property type="entry name" value="TonB_C"/>
</dbReference>
<keyword evidence="5" id="KW-1003">Cell membrane</keyword>
<dbReference type="Gene3D" id="3.30.2420.10">
    <property type="entry name" value="TonB"/>
    <property type="match status" value="1"/>
</dbReference>
<evidence type="ECO:0000313" key="8">
    <source>
        <dbReference type="Proteomes" id="UP000029868"/>
    </source>
</evidence>
<sequence length="447" mass="50687">MISALVNLLLPLTVLLSLMLLIRKPLRKSIDANTVYNLWLVIPLSLVLYSLPFPWQHLSWLNISELTAIESQYGLMQRYLVTPSQSINQHLSIDKLLGLWLSSTWALGFTLLISYWAITQFNYRKALKLEFLADNKHQQQITESGITKLVLAQSSHIHSPMLIGLFKQVLVIPEDFETLYTPEQQQLIISHEMCHFSQHHMWTNQLALMLLALFWFNPLAWRAYAAFRQDQEHSCDQVVLARKHTQSRIQYCKALVLAAETAPPNAFTLLSFMNSFKQNGEQHFMFNRIEQIKQMSKGFSTKSTITKVAKLSLVTLISSSLLAGVSYAGHQLHQDEGSKVTTKKVVLGLSPTHRIEPKYPIAAAKAGTEGSVVLKFDVEADGSVSHVEVVIAKPAYVFDKSAVTALKQWKYKESDKINKNLLVQLDYLMGPSSEKLESLIERIEVSH</sequence>
<feature type="transmembrane region" description="Helical" evidence="5">
    <location>
        <begin position="34"/>
        <end position="51"/>
    </location>
</feature>
<keyword evidence="5" id="KW-0653">Protein transport</keyword>
<gene>
    <name evidence="7" type="ORF">GAB14E_3639</name>
</gene>